<accession>A0ABT5XI10</accession>
<dbReference type="InterPro" id="IPR002559">
    <property type="entry name" value="Transposase_11"/>
</dbReference>
<dbReference type="PANTHER" id="PTHR33408">
    <property type="entry name" value="TRANSPOSASE"/>
    <property type="match status" value="1"/>
</dbReference>
<dbReference type="PANTHER" id="PTHR33408:SF2">
    <property type="entry name" value="TRANSPOSASE DDE DOMAIN-CONTAINING PROTEIN"/>
    <property type="match status" value="1"/>
</dbReference>
<dbReference type="InterPro" id="IPR047629">
    <property type="entry name" value="IS1182_transpos"/>
</dbReference>
<proteinExistence type="predicted"/>
<dbReference type="RefSeq" id="WP_316970041.1">
    <property type="nucleotide sequence ID" value="NZ_JARFPL010000072.1"/>
</dbReference>
<evidence type="ECO:0000313" key="3">
    <source>
        <dbReference type="EMBL" id="MDF0594350.1"/>
    </source>
</evidence>
<keyword evidence="4" id="KW-1185">Reference proteome</keyword>
<dbReference type="EMBL" id="JARFPL010000072">
    <property type="protein sequence ID" value="MDF0594350.1"/>
    <property type="molecule type" value="Genomic_DNA"/>
</dbReference>
<evidence type="ECO:0000313" key="4">
    <source>
        <dbReference type="Proteomes" id="UP001215956"/>
    </source>
</evidence>
<feature type="domain" description="Transposase IS4-like" evidence="1">
    <location>
        <begin position="265"/>
        <end position="488"/>
    </location>
</feature>
<dbReference type="Proteomes" id="UP001215956">
    <property type="component" value="Unassembled WGS sequence"/>
</dbReference>
<sequence length="500" mass="59860">MQRPNYLQGYFNPKQLKLPLSFDIKIPFDSEARTFDEVFRRIDLNKYIVAEPKVGRIGYNPVNMLKLILFCQMENITSLRDMAKAAQHDIRIMWLTDELKPSHQTISEFMKHRLKDSIEKLFYDLNQYIIDQEKIDTDRLYIDGTKIEANANKYKFIWKGSIEKFRDKLYKKISKQIKKLNDQYQEIGIIFPIYETYEVSYIENILKFLEREVEQTGISFVYGKGQRKKALQRDFEKISEYYIKVKEYNDTIDVIGPDRNSCARTDHDATFMRMKEDHMRNGQLKAGYNVQIGVSDEYIMHLDIFQERNDYQTFIPFLEGYRRAQGIYPKYPVADAGYGGLKNYRYLKDNQMELYQKYSMYRKETANQKYAQDPSRPVNFKKDEDGNFYDENKEKLTFLWKNKKGNDVYEVPSSKRRVEINEELWALQKEARENLQSELGIELRVERSIQVEGAFGIIKDQMRFRRFKRRGIQNVKFEFMLIAIGYNLAKFHNKKYRIVQ</sequence>
<protein>
    <submittedName>
        <fullName evidence="3">IS1182 family transposase</fullName>
    </submittedName>
</protein>
<organism evidence="3 4">
    <name type="scientific">Candidatus Methanocrinis alkalitolerans</name>
    <dbReference type="NCBI Taxonomy" id="3033395"/>
    <lineage>
        <taxon>Archaea</taxon>
        <taxon>Methanobacteriati</taxon>
        <taxon>Methanobacteriota</taxon>
        <taxon>Stenosarchaea group</taxon>
        <taxon>Methanomicrobia</taxon>
        <taxon>Methanotrichales</taxon>
        <taxon>Methanotrichaceae</taxon>
        <taxon>Methanocrinis</taxon>
    </lineage>
</organism>
<feature type="domain" description="Transposase InsH N-terminal" evidence="2">
    <location>
        <begin position="26"/>
        <end position="111"/>
    </location>
</feature>
<dbReference type="Pfam" id="PF05598">
    <property type="entry name" value="DUF772"/>
    <property type="match status" value="1"/>
</dbReference>
<evidence type="ECO:0000259" key="1">
    <source>
        <dbReference type="Pfam" id="PF01609"/>
    </source>
</evidence>
<dbReference type="NCBIfam" id="NF033551">
    <property type="entry name" value="transpos_IS1182"/>
    <property type="match status" value="1"/>
</dbReference>
<gene>
    <name evidence="3" type="ORF">P0O24_12270</name>
</gene>
<comment type="caution">
    <text evidence="3">The sequence shown here is derived from an EMBL/GenBank/DDBJ whole genome shotgun (WGS) entry which is preliminary data.</text>
</comment>
<name>A0ABT5XI10_9EURY</name>
<dbReference type="InterPro" id="IPR008490">
    <property type="entry name" value="Transposase_InsH_N"/>
</dbReference>
<dbReference type="Pfam" id="PF01609">
    <property type="entry name" value="DDE_Tnp_1"/>
    <property type="match status" value="1"/>
</dbReference>
<reference evidence="3 4" key="1">
    <citation type="submission" date="2023-03" db="EMBL/GenBank/DDBJ databases">
        <title>Whole genome sequencing of Methanotrichaceae archaeon M04Ac.</title>
        <authorList>
            <person name="Khomyakova M.A."/>
            <person name="Merkel A.Y."/>
            <person name="Slobodkin A.I."/>
        </authorList>
    </citation>
    <scope>NUCLEOTIDE SEQUENCE [LARGE SCALE GENOMIC DNA]</scope>
    <source>
        <strain evidence="3 4">M04Ac</strain>
    </source>
</reference>
<evidence type="ECO:0000259" key="2">
    <source>
        <dbReference type="Pfam" id="PF05598"/>
    </source>
</evidence>